<organism evidence="3 5">
    <name type="scientific">Anaerotignum propionicum DSM 1682</name>
    <dbReference type="NCBI Taxonomy" id="991789"/>
    <lineage>
        <taxon>Bacteria</taxon>
        <taxon>Bacillati</taxon>
        <taxon>Bacillota</taxon>
        <taxon>Clostridia</taxon>
        <taxon>Lachnospirales</taxon>
        <taxon>Anaerotignaceae</taxon>
        <taxon>Anaerotignum</taxon>
    </lineage>
</organism>
<reference evidence="2 4" key="1">
    <citation type="journal article" date="2016" name="Genome Announc.">
        <title>Complete Genome Sequence of the Amino Acid-Fermenting Clostridium propionicum X2 (DSM 1682).</title>
        <authorList>
            <person name="Poehlein A."/>
            <person name="Schlien K."/>
            <person name="Chowdhury N.P."/>
            <person name="Gottschalk G."/>
            <person name="Buckel W."/>
            <person name="Daniel R."/>
        </authorList>
    </citation>
    <scope>NUCLEOTIDE SEQUENCE [LARGE SCALE GENOMIC DNA]</scope>
    <source>
        <strain evidence="2 4">X2</strain>
    </source>
</reference>
<dbReference type="OrthoDB" id="9789229at2"/>
<dbReference type="Pfam" id="PF06541">
    <property type="entry name" value="ABC_trans_CmpB"/>
    <property type="match status" value="1"/>
</dbReference>
<evidence type="ECO:0000313" key="2">
    <source>
        <dbReference type="EMBL" id="AMJ40872.1"/>
    </source>
</evidence>
<evidence type="ECO:0000313" key="3">
    <source>
        <dbReference type="EMBL" id="SHE75396.1"/>
    </source>
</evidence>
<dbReference type="Proteomes" id="UP000184204">
    <property type="component" value="Unassembled WGS sequence"/>
</dbReference>
<evidence type="ECO:0000256" key="1">
    <source>
        <dbReference type="SAM" id="Phobius"/>
    </source>
</evidence>
<dbReference type="EMBL" id="FQUA01000006">
    <property type="protein sequence ID" value="SHE75396.1"/>
    <property type="molecule type" value="Genomic_DNA"/>
</dbReference>
<dbReference type="Proteomes" id="UP000068026">
    <property type="component" value="Chromosome"/>
</dbReference>
<dbReference type="RefSeq" id="WP_066049176.1">
    <property type="nucleotide sequence ID" value="NZ_CP014223.1"/>
</dbReference>
<evidence type="ECO:0000313" key="4">
    <source>
        <dbReference type="Proteomes" id="UP000068026"/>
    </source>
</evidence>
<feature type="transmembrane region" description="Helical" evidence="1">
    <location>
        <begin position="6"/>
        <end position="24"/>
    </location>
</feature>
<keyword evidence="4" id="KW-1185">Reference proteome</keyword>
<reference evidence="5" key="4">
    <citation type="submission" date="2016-11" db="EMBL/GenBank/DDBJ databases">
        <authorList>
            <person name="Jaros S."/>
            <person name="Januszkiewicz K."/>
            <person name="Wedrychowicz H."/>
        </authorList>
    </citation>
    <scope>NUCLEOTIDE SEQUENCE [LARGE SCALE GENOMIC DNA]</scope>
    <source>
        <strain evidence="5">DSM 1682</strain>
    </source>
</reference>
<keyword evidence="1" id="KW-1133">Transmembrane helix</keyword>
<feature type="transmembrane region" description="Helical" evidence="1">
    <location>
        <begin position="45"/>
        <end position="66"/>
    </location>
</feature>
<keyword evidence="1" id="KW-0472">Membrane</keyword>
<reference evidence="3" key="3">
    <citation type="submission" date="2016-11" db="EMBL/GenBank/DDBJ databases">
        <authorList>
            <person name="Varghese N."/>
            <person name="Submissions S."/>
        </authorList>
    </citation>
    <scope>NUCLEOTIDE SEQUENCE</scope>
    <source>
        <strain evidence="3">DSM 1682</strain>
    </source>
</reference>
<sequence length="302" mass="35274">MMTTEIFGFTIFDLYFYFMIYSFLGWALESAYVSASNKTWTNRGFISGPLCPIYGTGATLVIVALTPFKNNLLLMFLGGVFIATVVEYVIALLLEKIFHATWWDYSQMRFQLQGRICLRRSLEWGALTVVMMHLIQPPIQRFVAWIPRAGGEFVGVLLLMYLMADASVTIMKIFQLKEKIARIEEAGLGLREKMETINLFEAKKELLDYLEGLPIAEAMNNLKTRLEEQNGQLMKLRTEERLRFEFFLSEMKDKLEKRERILKKNTLTERRIAKAFPRLYFKNYNEAFATLKEELLKKKKNK</sequence>
<reference evidence="4" key="2">
    <citation type="submission" date="2016-01" db="EMBL/GenBank/DDBJ databases">
        <authorList>
            <person name="Poehlein A."/>
            <person name="Schlien K."/>
            <person name="Gottschalk G."/>
            <person name="Buckel W."/>
            <person name="Daniel R."/>
        </authorList>
    </citation>
    <scope>NUCLEOTIDE SEQUENCE [LARGE SCALE GENOMIC DNA]</scope>
    <source>
        <strain evidence="4">X2</strain>
    </source>
</reference>
<feature type="transmembrane region" description="Helical" evidence="1">
    <location>
        <begin position="72"/>
        <end position="95"/>
    </location>
</feature>
<dbReference type="AlphaFoldDB" id="A0A0X1U7G7"/>
<protein>
    <submittedName>
        <fullName evidence="3">Uncharacterized membrane protein</fullName>
    </submittedName>
</protein>
<dbReference type="KEGG" id="cpro:CPRO_12790"/>
<dbReference type="InterPro" id="IPR010540">
    <property type="entry name" value="CmpB_TMEM229"/>
</dbReference>
<proteinExistence type="predicted"/>
<gene>
    <name evidence="2" type="ORF">CPRO_12790</name>
    <name evidence="3" type="ORF">SAMN02745151_01691</name>
</gene>
<dbReference type="EMBL" id="CP014223">
    <property type="protein sequence ID" value="AMJ40872.1"/>
    <property type="molecule type" value="Genomic_DNA"/>
</dbReference>
<name>A0A0X1U7G7_ANAPI</name>
<accession>A0A0X1U7G7</accession>
<evidence type="ECO:0000313" key="5">
    <source>
        <dbReference type="Proteomes" id="UP000184204"/>
    </source>
</evidence>
<keyword evidence="1" id="KW-0812">Transmembrane</keyword>